<dbReference type="PANTHER" id="PTHR12110">
    <property type="entry name" value="HYDROXYPYRUVATE ISOMERASE"/>
    <property type="match status" value="1"/>
</dbReference>
<organism evidence="2">
    <name type="scientific">marine metagenome</name>
    <dbReference type="NCBI Taxonomy" id="408172"/>
    <lineage>
        <taxon>unclassified sequences</taxon>
        <taxon>metagenomes</taxon>
        <taxon>ecological metagenomes</taxon>
    </lineage>
</organism>
<dbReference type="PANTHER" id="PTHR12110:SF41">
    <property type="entry name" value="INOSOSE DEHYDRATASE"/>
    <property type="match status" value="1"/>
</dbReference>
<feature type="non-terminal residue" evidence="2">
    <location>
        <position position="1"/>
    </location>
</feature>
<reference evidence="2" key="1">
    <citation type="submission" date="2018-05" db="EMBL/GenBank/DDBJ databases">
        <authorList>
            <person name="Lanie J.A."/>
            <person name="Ng W.-L."/>
            <person name="Kazmierczak K.M."/>
            <person name="Andrzejewski T.M."/>
            <person name="Davidsen T.M."/>
            <person name="Wayne K.J."/>
            <person name="Tettelin H."/>
            <person name="Glass J.I."/>
            <person name="Rusch D."/>
            <person name="Podicherti R."/>
            <person name="Tsui H.-C.T."/>
            <person name="Winkler M.E."/>
        </authorList>
    </citation>
    <scope>NUCLEOTIDE SEQUENCE</scope>
</reference>
<protein>
    <recommendedName>
        <fullName evidence="1">Xylose isomerase-like TIM barrel domain-containing protein</fullName>
    </recommendedName>
</protein>
<name>A0A382LZQ4_9ZZZZ</name>
<dbReference type="EMBL" id="UINC01090354">
    <property type="protein sequence ID" value="SVC42219.1"/>
    <property type="molecule type" value="Genomic_DNA"/>
</dbReference>
<dbReference type="Pfam" id="PF01261">
    <property type="entry name" value="AP_endonuc_2"/>
    <property type="match status" value="1"/>
</dbReference>
<accession>A0A382LZQ4</accession>
<evidence type="ECO:0000259" key="1">
    <source>
        <dbReference type="Pfam" id="PF01261"/>
    </source>
</evidence>
<dbReference type="InterPro" id="IPR050312">
    <property type="entry name" value="IolE/XylAMocC-like"/>
</dbReference>
<gene>
    <name evidence="2" type="ORF">METZ01_LOCUS295073</name>
</gene>
<feature type="domain" description="Xylose isomerase-like TIM barrel" evidence="1">
    <location>
        <begin position="14"/>
        <end position="179"/>
    </location>
</feature>
<proteinExistence type="predicted"/>
<dbReference type="AlphaFoldDB" id="A0A382LZQ4"/>
<dbReference type="SUPFAM" id="SSF51658">
    <property type="entry name" value="Xylose isomerase-like"/>
    <property type="match status" value="1"/>
</dbReference>
<evidence type="ECO:0000313" key="2">
    <source>
        <dbReference type="EMBL" id="SVC42219.1"/>
    </source>
</evidence>
<dbReference type="InterPro" id="IPR036237">
    <property type="entry name" value="Xyl_isomerase-like_sf"/>
</dbReference>
<dbReference type="Gene3D" id="3.20.20.150">
    <property type="entry name" value="Divalent-metal-dependent TIM barrel enzymes"/>
    <property type="match status" value="1"/>
</dbReference>
<sequence>DLLSGKQMVDSSLDEDGWKRLIEMTNKMANIAQGCFGLTLTLHPNAETHIETEEHLEKVLEETDPELVSLCLDTGHLAYTGGDPVSFMARHYDRISYLHIKDVDVDLLRQAKAENMPMVEATATGVFCEPMDGVVDFEALVGVLRDVRYEGSATVEQDMYQPSLDKPLPIAKRTRTYLRNIGMG</sequence>
<dbReference type="InterPro" id="IPR013022">
    <property type="entry name" value="Xyl_isomerase-like_TIM-brl"/>
</dbReference>